<dbReference type="HOGENOM" id="CLU_2479849_0_0_3"/>
<reference evidence="1 2" key="1">
    <citation type="submission" date="2012-04" db="EMBL/GenBank/DDBJ databases">
        <authorList>
            <person name="Genoscope - CEA"/>
        </authorList>
    </citation>
    <scope>NUCLEOTIDE SEQUENCE [LARGE SCALE GENOMIC DNA]</scope>
    <source>
        <strain evidence="1 2">9806</strain>
    </source>
</reference>
<organism evidence="1 2">
    <name type="scientific">Microcystis aeruginosa PCC 9806</name>
    <dbReference type="NCBI Taxonomy" id="1160282"/>
    <lineage>
        <taxon>Bacteria</taxon>
        <taxon>Bacillati</taxon>
        <taxon>Cyanobacteriota</taxon>
        <taxon>Cyanophyceae</taxon>
        <taxon>Oscillatoriophycideae</taxon>
        <taxon>Chroococcales</taxon>
        <taxon>Microcystaceae</taxon>
        <taxon>Microcystis</taxon>
    </lineage>
</organism>
<dbReference type="EMBL" id="CAIL01000243">
    <property type="protein sequence ID" value="CCI14659.1"/>
    <property type="molecule type" value="Genomic_DNA"/>
</dbReference>
<accession>I4GXY5</accession>
<protein>
    <recommendedName>
        <fullName evidence="3">SpoVT-AbrB domain-containing protein</fullName>
    </recommendedName>
</protein>
<evidence type="ECO:0008006" key="3">
    <source>
        <dbReference type="Google" id="ProtNLM"/>
    </source>
</evidence>
<dbReference type="Proteomes" id="UP000003273">
    <property type="component" value="Unassembled WGS sequence"/>
</dbReference>
<evidence type="ECO:0000313" key="2">
    <source>
        <dbReference type="Proteomes" id="UP000003273"/>
    </source>
</evidence>
<proteinExistence type="predicted"/>
<sequence length="88" mass="10142">MKSFAIRLEKNGTINVPQAIQDKLNICEGDLLNLIEIEGIILLTLQQPKVPQLSDQITTIREEANVTMNDLLQELLDEERQKIYQEKH</sequence>
<comment type="caution">
    <text evidence="1">The sequence shown here is derived from an EMBL/GenBank/DDBJ whole genome shotgun (WGS) entry which is preliminary data.</text>
</comment>
<dbReference type="RefSeq" id="WP_002780635.1">
    <property type="nucleotide sequence ID" value="NZ_HE973224.1"/>
</dbReference>
<dbReference type="SUPFAM" id="SSF89447">
    <property type="entry name" value="AbrB/MazE/MraZ-like"/>
    <property type="match status" value="1"/>
</dbReference>
<dbReference type="AlphaFoldDB" id="I4GXY5"/>
<evidence type="ECO:0000313" key="1">
    <source>
        <dbReference type="EMBL" id="CCI14659.1"/>
    </source>
</evidence>
<gene>
    <name evidence="1" type="ORF">MICAE_380004</name>
</gene>
<name>I4GXY5_MICAE</name>
<dbReference type="InterPro" id="IPR037914">
    <property type="entry name" value="SpoVT-AbrB_sf"/>
</dbReference>